<feature type="domain" description="Helicase ATP-binding" evidence="6">
    <location>
        <begin position="309"/>
        <end position="491"/>
    </location>
</feature>
<feature type="compositionally biased region" description="Basic residues" evidence="5">
    <location>
        <begin position="180"/>
        <end position="189"/>
    </location>
</feature>
<dbReference type="InterPro" id="IPR014001">
    <property type="entry name" value="Helicase_ATP-bd"/>
</dbReference>
<dbReference type="GO" id="GO:0003723">
    <property type="term" value="F:RNA binding"/>
    <property type="evidence" value="ECO:0007669"/>
    <property type="project" value="UniProtKB-UniRule"/>
</dbReference>
<evidence type="ECO:0000313" key="7">
    <source>
        <dbReference type="EMBL" id="MDE48694.1"/>
    </source>
</evidence>
<evidence type="ECO:0000256" key="5">
    <source>
        <dbReference type="SAM" id="MobiDB-lite"/>
    </source>
</evidence>
<sequence>MERDGDLLLNVSCSHQTHEDKPGSARLPQRMPDGTRIDKSRTLIKKMIKTHHPATSSGTVFIPRHKLPVLDEFGLTTPSDHVGYDKPPRMLPLRSSLAESESSADRRKASQSTITATTTHDEQQTHTNRYQHQNSNGTVAPRVMNGMNQSSNSVKPILKNNHVTSDANETATKEVDASSRKAKRRKRKKKEQEPMIIPKEVRAVAGGLPPSFPQYRIKKFTEEYQMKKRKELEEGETGENDEAAKKKRRSFVPGLNPRKREKAPSLFDEFTLHDLEDLHPYLVQNLEQNFNIKNLTKVQKLAMPHLLKMRFDNKRHDVIINSGIGTGKILSYAAPIVNNLALMEPKIDRTKGIYALVLLPTRELAAKISEIFSSLCRSFLWIVPGLLTGGERKKSEKARIRKGLNILITTPGRLIDHMDHSTKMDFSKMRYCVMADAHRLLDPERAEVSKNIAILLRKRLPYNCVRCVVTATMTKKLEKLTEIFVDKPHVIDAFKEFE</sequence>
<comment type="similarity">
    <text evidence="4">Belongs to the DEAD box helicase family.</text>
</comment>
<dbReference type="PANTHER" id="PTHR24031">
    <property type="entry name" value="RNA HELICASE"/>
    <property type="match status" value="1"/>
</dbReference>
<accession>A0A6G1SDX2</accession>
<feature type="region of interest" description="Disordered" evidence="5">
    <location>
        <begin position="76"/>
        <end position="138"/>
    </location>
</feature>
<keyword evidence="4 7" id="KW-0347">Helicase</keyword>
<gene>
    <name evidence="7" type="primary">DDX31</name>
    <name evidence="7" type="ORF">g.16888</name>
</gene>
<comment type="catalytic activity">
    <reaction evidence="4">
        <text>ATP + H2O = ADP + phosphate + H(+)</text>
        <dbReference type="Rhea" id="RHEA:13065"/>
        <dbReference type="ChEBI" id="CHEBI:15377"/>
        <dbReference type="ChEBI" id="CHEBI:15378"/>
        <dbReference type="ChEBI" id="CHEBI:30616"/>
        <dbReference type="ChEBI" id="CHEBI:43474"/>
        <dbReference type="ChEBI" id="CHEBI:456216"/>
        <dbReference type="EC" id="3.6.4.13"/>
    </reaction>
</comment>
<dbReference type="GO" id="GO:0003724">
    <property type="term" value="F:RNA helicase activity"/>
    <property type="evidence" value="ECO:0007669"/>
    <property type="project" value="UniProtKB-EC"/>
</dbReference>
<proteinExistence type="inferred from homology"/>
<dbReference type="Pfam" id="PF00270">
    <property type="entry name" value="DEAD"/>
    <property type="match status" value="1"/>
</dbReference>
<feature type="region of interest" description="Disordered" evidence="5">
    <location>
        <begin position="230"/>
        <end position="260"/>
    </location>
</feature>
<keyword evidence="3 4" id="KW-0067">ATP-binding</keyword>
<dbReference type="AlphaFoldDB" id="A0A6G1SDX2"/>
<dbReference type="InterPro" id="IPR011545">
    <property type="entry name" value="DEAD/DEAH_box_helicase_dom"/>
</dbReference>
<evidence type="ECO:0000256" key="2">
    <source>
        <dbReference type="ARBA" id="ARBA00022801"/>
    </source>
</evidence>
<dbReference type="SMART" id="SM00487">
    <property type="entry name" value="DEXDc"/>
    <property type="match status" value="1"/>
</dbReference>
<feature type="compositionally biased region" description="Polar residues" evidence="5">
    <location>
        <begin position="161"/>
        <end position="170"/>
    </location>
</feature>
<keyword evidence="4" id="KW-0694">RNA-binding</keyword>
<comment type="domain">
    <text evidence="4">The Q motif is unique to and characteristic of the DEAD box family of RNA helicases and controls ATP binding and hydrolysis.</text>
</comment>
<reference evidence="7" key="1">
    <citation type="submission" date="2018-10" db="EMBL/GenBank/DDBJ databases">
        <title>Transcriptome assembly of Aceria tosichella (Wheat curl mite) Type 2.</title>
        <authorList>
            <person name="Scully E.D."/>
            <person name="Geib S.M."/>
            <person name="Palmer N.A."/>
            <person name="Gupta A.K."/>
            <person name="Sarath G."/>
            <person name="Tatineni S."/>
        </authorList>
    </citation>
    <scope>NUCLEOTIDE SEQUENCE</scope>
    <source>
        <strain evidence="7">LincolnNE</strain>
    </source>
</reference>
<evidence type="ECO:0000256" key="3">
    <source>
        <dbReference type="ARBA" id="ARBA00022840"/>
    </source>
</evidence>
<dbReference type="GO" id="GO:0016787">
    <property type="term" value="F:hydrolase activity"/>
    <property type="evidence" value="ECO:0007669"/>
    <property type="project" value="UniProtKB-KW"/>
</dbReference>
<dbReference type="Gene3D" id="3.40.50.300">
    <property type="entry name" value="P-loop containing nucleotide triphosphate hydrolases"/>
    <property type="match status" value="1"/>
</dbReference>
<dbReference type="EC" id="3.6.4.13" evidence="4"/>
<dbReference type="SUPFAM" id="SSF52540">
    <property type="entry name" value="P-loop containing nucleoside triphosphate hydrolases"/>
    <property type="match status" value="1"/>
</dbReference>
<evidence type="ECO:0000259" key="6">
    <source>
        <dbReference type="PROSITE" id="PS51192"/>
    </source>
</evidence>
<evidence type="ECO:0000256" key="4">
    <source>
        <dbReference type="RuleBase" id="RU365068"/>
    </source>
</evidence>
<feature type="region of interest" description="Disordered" evidence="5">
    <location>
        <begin position="150"/>
        <end position="194"/>
    </location>
</feature>
<name>A0A6G1SDX2_9ACAR</name>
<keyword evidence="2 4" id="KW-0378">Hydrolase</keyword>
<feature type="compositionally biased region" description="Polar residues" evidence="5">
    <location>
        <begin position="125"/>
        <end position="138"/>
    </location>
</feature>
<organism evidence="7">
    <name type="scientific">Aceria tosichella</name>
    <name type="common">wheat curl mite</name>
    <dbReference type="NCBI Taxonomy" id="561515"/>
    <lineage>
        <taxon>Eukaryota</taxon>
        <taxon>Metazoa</taxon>
        <taxon>Ecdysozoa</taxon>
        <taxon>Arthropoda</taxon>
        <taxon>Chelicerata</taxon>
        <taxon>Arachnida</taxon>
        <taxon>Acari</taxon>
        <taxon>Acariformes</taxon>
        <taxon>Trombidiformes</taxon>
        <taxon>Prostigmata</taxon>
        <taxon>Eupodina</taxon>
        <taxon>Eriophyoidea</taxon>
        <taxon>Eriophyidae</taxon>
        <taxon>Eriophyinae</taxon>
        <taxon>Aceriini</taxon>
        <taxon>Aceria</taxon>
    </lineage>
</organism>
<evidence type="ECO:0000256" key="1">
    <source>
        <dbReference type="ARBA" id="ARBA00022741"/>
    </source>
</evidence>
<dbReference type="GO" id="GO:0005524">
    <property type="term" value="F:ATP binding"/>
    <property type="evidence" value="ECO:0007669"/>
    <property type="project" value="UniProtKB-UniRule"/>
</dbReference>
<dbReference type="EMBL" id="GGYP01003923">
    <property type="protein sequence ID" value="MDE48694.1"/>
    <property type="molecule type" value="Transcribed_RNA"/>
</dbReference>
<feature type="region of interest" description="Disordered" evidence="5">
    <location>
        <begin position="15"/>
        <end position="35"/>
    </location>
</feature>
<dbReference type="PROSITE" id="PS51192">
    <property type="entry name" value="HELICASE_ATP_BIND_1"/>
    <property type="match status" value="1"/>
</dbReference>
<dbReference type="InterPro" id="IPR027417">
    <property type="entry name" value="P-loop_NTPase"/>
</dbReference>
<comment type="function">
    <text evidence="4">RNA helicase.</text>
</comment>
<keyword evidence="1 4" id="KW-0547">Nucleotide-binding</keyword>
<protein>
    <recommendedName>
        <fullName evidence="4">ATP-dependent RNA helicase</fullName>
        <ecNumber evidence="4">3.6.4.13</ecNumber>
    </recommendedName>
</protein>